<keyword evidence="3 8" id="KW-0238">DNA-binding</keyword>
<evidence type="ECO:0000313" key="14">
    <source>
        <dbReference type="Proteomes" id="UP000030742"/>
    </source>
</evidence>
<dbReference type="Pfam" id="PF05920">
    <property type="entry name" value="Homeobox_KN"/>
    <property type="match status" value="1"/>
</dbReference>
<dbReference type="EMBL" id="KB740669">
    <property type="protein sequence ID" value="ENN79648.1"/>
    <property type="molecule type" value="Genomic_DNA"/>
</dbReference>
<evidence type="ECO:0000256" key="3">
    <source>
        <dbReference type="ARBA" id="ARBA00023125"/>
    </source>
</evidence>
<evidence type="ECO:0000313" key="10">
    <source>
        <dbReference type="EMBL" id="ENN79648.1"/>
    </source>
</evidence>
<dbReference type="AlphaFoldDB" id="N6TNS2"/>
<dbReference type="Proteomes" id="UP000019118">
    <property type="component" value="Unassembled WGS sequence"/>
</dbReference>
<evidence type="ECO:0000256" key="6">
    <source>
        <dbReference type="ARBA" id="ARBA00023242"/>
    </source>
</evidence>
<dbReference type="FunFam" id="1.10.10.60:FF:000059">
    <property type="entry name" value="TGFB-induced factor homeobox 1"/>
    <property type="match status" value="1"/>
</dbReference>
<proteinExistence type="inferred from homology"/>
<evidence type="ECO:0000256" key="2">
    <source>
        <dbReference type="ARBA" id="ARBA00023015"/>
    </source>
</evidence>
<evidence type="ECO:0000313" key="12">
    <source>
        <dbReference type="EnsemblMetazoa" id="XP_019755918.1"/>
    </source>
</evidence>
<keyword evidence="4 8" id="KW-0371">Homeobox</keyword>
<dbReference type="GO" id="GO:0006355">
    <property type="term" value="P:regulation of DNA-templated transcription"/>
    <property type="evidence" value="ECO:0007669"/>
    <property type="project" value="InterPro"/>
</dbReference>
<evidence type="ECO:0000313" key="13">
    <source>
        <dbReference type="Proteomes" id="UP000019118"/>
    </source>
</evidence>
<protein>
    <recommendedName>
        <fullName evidence="9">Homeobox domain-containing protein</fullName>
    </recommendedName>
</protein>
<reference evidence="12" key="2">
    <citation type="submission" date="2024-08" db="UniProtKB">
        <authorList>
            <consortium name="EnsemblMetazoa"/>
        </authorList>
    </citation>
    <scope>IDENTIFICATION</scope>
</reference>
<keyword evidence="2" id="KW-0805">Transcription regulation</keyword>
<accession>N6TNS2</accession>
<organism evidence="10">
    <name type="scientific">Dendroctonus ponderosae</name>
    <name type="common">Mountain pine beetle</name>
    <dbReference type="NCBI Taxonomy" id="77166"/>
    <lineage>
        <taxon>Eukaryota</taxon>
        <taxon>Metazoa</taxon>
        <taxon>Ecdysozoa</taxon>
        <taxon>Arthropoda</taxon>
        <taxon>Hexapoda</taxon>
        <taxon>Insecta</taxon>
        <taxon>Pterygota</taxon>
        <taxon>Neoptera</taxon>
        <taxon>Endopterygota</taxon>
        <taxon>Coleoptera</taxon>
        <taxon>Polyphaga</taxon>
        <taxon>Cucujiformia</taxon>
        <taxon>Curculionidae</taxon>
        <taxon>Scolytinae</taxon>
        <taxon>Dendroctonus</taxon>
    </lineage>
</organism>
<dbReference type="GO" id="GO:0048646">
    <property type="term" value="P:anatomical structure formation involved in morphogenesis"/>
    <property type="evidence" value="ECO:0007669"/>
    <property type="project" value="UniProtKB-ARBA"/>
</dbReference>
<dbReference type="EMBL" id="KB632112">
    <property type="protein sequence ID" value="ERL88912.1"/>
    <property type="molecule type" value="Genomic_DNA"/>
</dbReference>
<dbReference type="GO" id="GO:0000987">
    <property type="term" value="F:cis-regulatory region sequence-specific DNA binding"/>
    <property type="evidence" value="ECO:0007669"/>
    <property type="project" value="UniProtKB-ARBA"/>
</dbReference>
<dbReference type="InterPro" id="IPR001356">
    <property type="entry name" value="HD"/>
</dbReference>
<keyword evidence="13" id="KW-1185">Reference proteome</keyword>
<feature type="non-terminal residue" evidence="10">
    <location>
        <position position="1"/>
    </location>
</feature>
<dbReference type="InterPro" id="IPR008422">
    <property type="entry name" value="KN_HD"/>
</dbReference>
<dbReference type="EnsemblMetazoa" id="XM_019900359.1">
    <property type="protein sequence ID" value="XP_019755918.1"/>
    <property type="gene ID" value="LOC109534627"/>
</dbReference>
<dbReference type="InterPro" id="IPR050224">
    <property type="entry name" value="TALE_homeobox"/>
</dbReference>
<dbReference type="PROSITE" id="PS50071">
    <property type="entry name" value="HOMEOBOX_2"/>
    <property type="match status" value="1"/>
</dbReference>
<evidence type="ECO:0000259" key="9">
    <source>
        <dbReference type="PROSITE" id="PS50071"/>
    </source>
</evidence>
<keyword evidence="6 8" id="KW-0539">Nucleus</keyword>
<sequence>MFSSGSVWSVTCENRVRNPEDVTLHAQNMNIPLNQHFARRRRGNLPKDSVRVLKSWLYSNRYHPYPTETEKGNLAKKTNLASGQVCNWFINARRRELVKIIKNEGRDPEDYKISRRGKKLSEDTMQGIHACNSENCIKITAEMDHDYEKGPNIKNAILMKLDGKDELNEFDILVNTAVMLRDMERKDD</sequence>
<dbReference type="PANTHER" id="PTHR11850">
    <property type="entry name" value="HOMEOBOX PROTEIN TRANSCRIPTION FACTORS"/>
    <property type="match status" value="1"/>
</dbReference>
<dbReference type="GO" id="GO:0001654">
    <property type="term" value="P:eye development"/>
    <property type="evidence" value="ECO:0007669"/>
    <property type="project" value="UniProtKB-ARBA"/>
</dbReference>
<evidence type="ECO:0000256" key="5">
    <source>
        <dbReference type="ARBA" id="ARBA00023163"/>
    </source>
</evidence>
<evidence type="ECO:0000256" key="8">
    <source>
        <dbReference type="PROSITE-ProRule" id="PRU00108"/>
    </source>
</evidence>
<evidence type="ECO:0000256" key="7">
    <source>
        <dbReference type="ARBA" id="ARBA00038021"/>
    </source>
</evidence>
<feature type="DNA-binding region" description="Homeobox" evidence="8">
    <location>
        <begin position="38"/>
        <end position="100"/>
    </location>
</feature>
<reference evidence="13 14" key="1">
    <citation type="journal article" date="2013" name="Genome Biol.">
        <title>Draft genome of the mountain pine beetle, Dendroctonus ponderosae Hopkins, a major forest pest.</title>
        <authorList>
            <person name="Keeling C.I."/>
            <person name="Yuen M.M."/>
            <person name="Liao N.Y."/>
            <person name="Docking T.R."/>
            <person name="Chan S.K."/>
            <person name="Taylor G.A."/>
            <person name="Palmquist D.L."/>
            <person name="Jackman S.D."/>
            <person name="Nguyen A."/>
            <person name="Li M."/>
            <person name="Henderson H."/>
            <person name="Janes J.K."/>
            <person name="Zhao Y."/>
            <person name="Pandoh P."/>
            <person name="Moore R."/>
            <person name="Sperling F.A."/>
            <person name="Huber D.P."/>
            <person name="Birol I."/>
            <person name="Jones S.J."/>
            <person name="Bohlmann J."/>
        </authorList>
    </citation>
    <scope>NUCLEOTIDE SEQUENCE</scope>
</reference>
<dbReference type="GO" id="GO:0005634">
    <property type="term" value="C:nucleus"/>
    <property type="evidence" value="ECO:0007669"/>
    <property type="project" value="UniProtKB-SubCell"/>
</dbReference>
<comment type="subcellular location">
    <subcellularLocation>
        <location evidence="1 8">Nucleus</location>
    </subcellularLocation>
</comment>
<dbReference type="SMART" id="SM00389">
    <property type="entry name" value="HOX"/>
    <property type="match status" value="1"/>
</dbReference>
<dbReference type="CDD" id="cd00086">
    <property type="entry name" value="homeodomain"/>
    <property type="match status" value="1"/>
</dbReference>
<dbReference type="Proteomes" id="UP000030742">
    <property type="component" value="Unassembled WGS sequence"/>
</dbReference>
<dbReference type="GO" id="GO:0009887">
    <property type="term" value="P:animal organ morphogenesis"/>
    <property type="evidence" value="ECO:0007669"/>
    <property type="project" value="UniProtKB-ARBA"/>
</dbReference>
<dbReference type="InterPro" id="IPR009057">
    <property type="entry name" value="Homeodomain-like_sf"/>
</dbReference>
<name>N6TNS2_DENPD</name>
<dbReference type="KEGG" id="dpa:109534627"/>
<evidence type="ECO:0000256" key="1">
    <source>
        <dbReference type="ARBA" id="ARBA00004123"/>
    </source>
</evidence>
<evidence type="ECO:0000313" key="11">
    <source>
        <dbReference type="EMBL" id="ERL88912.1"/>
    </source>
</evidence>
<dbReference type="HOGENOM" id="CLU_1442476_0_0_1"/>
<gene>
    <name evidence="12" type="primary">109534627</name>
    <name evidence="11" type="ORF">D910_06291</name>
    <name evidence="10" type="ORF">YQE_03907</name>
</gene>
<evidence type="ECO:0000256" key="4">
    <source>
        <dbReference type="ARBA" id="ARBA00023155"/>
    </source>
</evidence>
<dbReference type="Gene3D" id="1.10.10.60">
    <property type="entry name" value="Homeodomain-like"/>
    <property type="match status" value="1"/>
</dbReference>
<dbReference type="OrthoDB" id="10056939at2759"/>
<dbReference type="SUPFAM" id="SSF46689">
    <property type="entry name" value="Homeodomain-like"/>
    <property type="match status" value="1"/>
</dbReference>
<keyword evidence="5" id="KW-0804">Transcription</keyword>
<comment type="similarity">
    <text evidence="7">Belongs to the TALE/TGIF homeobox family.</text>
</comment>
<feature type="domain" description="Homeobox" evidence="9">
    <location>
        <begin position="36"/>
        <end position="99"/>
    </location>
</feature>